<evidence type="ECO:0000256" key="1">
    <source>
        <dbReference type="ARBA" id="ARBA00001966"/>
    </source>
</evidence>
<keyword evidence="6 11" id="KW-0479">Metal-binding</keyword>
<evidence type="ECO:0000256" key="4">
    <source>
        <dbReference type="ARBA" id="ARBA00022432"/>
    </source>
</evidence>
<organism evidence="14 15">
    <name type="scientific">Qipengyuania qiaonensis</name>
    <dbReference type="NCBI Taxonomy" id="2867240"/>
    <lineage>
        <taxon>Bacteria</taxon>
        <taxon>Pseudomonadati</taxon>
        <taxon>Pseudomonadota</taxon>
        <taxon>Alphaproteobacteria</taxon>
        <taxon>Sphingomonadales</taxon>
        <taxon>Erythrobacteraceae</taxon>
        <taxon>Qipengyuania</taxon>
    </lineage>
</organism>
<dbReference type="InterPro" id="IPR005130">
    <property type="entry name" value="Ser_deHydtase-like_asu"/>
</dbReference>
<name>A0ABS7J3K2_9SPHN</name>
<keyword evidence="5 11" id="KW-0004">4Fe-4S</keyword>
<evidence type="ECO:0000256" key="8">
    <source>
        <dbReference type="ARBA" id="ARBA00023014"/>
    </source>
</evidence>
<feature type="domain" description="Serine dehydratase-like alpha subunit" evidence="12">
    <location>
        <begin position="190"/>
        <end position="455"/>
    </location>
</feature>
<dbReference type="Pfam" id="PF03313">
    <property type="entry name" value="SDH_alpha"/>
    <property type="match status" value="1"/>
</dbReference>
<comment type="pathway">
    <text evidence="2">Carbohydrate biosynthesis; gluconeogenesis.</text>
</comment>
<evidence type="ECO:0000256" key="5">
    <source>
        <dbReference type="ARBA" id="ARBA00022485"/>
    </source>
</evidence>
<gene>
    <name evidence="14" type="ORF">K3174_05170</name>
</gene>
<evidence type="ECO:0000256" key="7">
    <source>
        <dbReference type="ARBA" id="ARBA00023004"/>
    </source>
</evidence>
<evidence type="ECO:0000256" key="3">
    <source>
        <dbReference type="ARBA" id="ARBA00008636"/>
    </source>
</evidence>
<dbReference type="InterPro" id="IPR005131">
    <property type="entry name" value="Ser_deHydtase_bsu"/>
</dbReference>
<dbReference type="EC" id="4.3.1.17" evidence="11"/>
<proteinExistence type="inferred from homology"/>
<evidence type="ECO:0000256" key="9">
    <source>
        <dbReference type="ARBA" id="ARBA00023239"/>
    </source>
</evidence>
<dbReference type="SUPFAM" id="SSF143548">
    <property type="entry name" value="Serine metabolism enzymes domain"/>
    <property type="match status" value="1"/>
</dbReference>
<comment type="catalytic activity">
    <reaction evidence="10 11">
        <text>L-serine = pyruvate + NH4(+)</text>
        <dbReference type="Rhea" id="RHEA:19169"/>
        <dbReference type="ChEBI" id="CHEBI:15361"/>
        <dbReference type="ChEBI" id="CHEBI:28938"/>
        <dbReference type="ChEBI" id="CHEBI:33384"/>
        <dbReference type="EC" id="4.3.1.17"/>
    </reaction>
</comment>
<accession>A0ABS7J3K2</accession>
<sequence length="461" mass="48473">MLSVLDIFRIGIGPSSSHTVGPMRIARSFVRSLRSSGKLDRTARVAVELQGSLALTGIGHGTLDASILGLMGFAPDATCPDDAAAALRRVGTEKRLKLGGEREIAFDPAADIDLAGHIIPELHPNGMKLTAFDAAGERLSGRTYYSTGGGFVASAAQLKRKPAGDRINTGTLVAHDFGSAAELLAACETTELSIAGLVLANEDAFRPREKTLEGIDRIARAMDQCIDRGLTQRGILPGGLKVVRRAPDLWDKLSANPQSNEREQLFDWLNCYAMAVNEENAAGGRVVTAPTNGAAGIIPAVIRFYCVSHEETPCTDRRRTFLLTAGAIGLLYKQRASISGAEMGCQGEVGVACSMAAGGLAALWGASPVQVASAAEIGMEHNLGLTCDPVGGLVQVPCIERNAIGAVKAVNAARLALHRTGAESLVSLDQVIETMRQTGLDMSNKYKETSQGGLAVNVIEC</sequence>
<evidence type="ECO:0000259" key="13">
    <source>
        <dbReference type="Pfam" id="PF03315"/>
    </source>
</evidence>
<dbReference type="EMBL" id="JAIGNO010000002">
    <property type="protein sequence ID" value="MBX7481912.1"/>
    <property type="molecule type" value="Genomic_DNA"/>
</dbReference>
<evidence type="ECO:0000256" key="6">
    <source>
        <dbReference type="ARBA" id="ARBA00022723"/>
    </source>
</evidence>
<evidence type="ECO:0000256" key="2">
    <source>
        <dbReference type="ARBA" id="ARBA00004742"/>
    </source>
</evidence>
<evidence type="ECO:0000259" key="12">
    <source>
        <dbReference type="Pfam" id="PF03313"/>
    </source>
</evidence>
<dbReference type="NCBIfam" id="TIGR00720">
    <property type="entry name" value="sda_mono"/>
    <property type="match status" value="1"/>
</dbReference>
<keyword evidence="15" id="KW-1185">Reference proteome</keyword>
<evidence type="ECO:0000313" key="15">
    <source>
        <dbReference type="Proteomes" id="UP000755104"/>
    </source>
</evidence>
<dbReference type="InterPro" id="IPR029009">
    <property type="entry name" value="ASB_dom_sf"/>
</dbReference>
<evidence type="ECO:0000313" key="14">
    <source>
        <dbReference type="EMBL" id="MBX7481912.1"/>
    </source>
</evidence>
<keyword evidence="9 11" id="KW-0456">Lyase</keyword>
<dbReference type="Pfam" id="PF03315">
    <property type="entry name" value="SDH_beta"/>
    <property type="match status" value="1"/>
</dbReference>
<evidence type="ECO:0000256" key="10">
    <source>
        <dbReference type="ARBA" id="ARBA00049406"/>
    </source>
</evidence>
<dbReference type="InterPro" id="IPR004644">
    <property type="entry name" value="Fe-S_L-Ser_mono"/>
</dbReference>
<comment type="cofactor">
    <cofactor evidence="1 11">
        <name>[4Fe-4S] cluster</name>
        <dbReference type="ChEBI" id="CHEBI:49883"/>
    </cofactor>
</comment>
<feature type="domain" description="Serine dehydratase beta chain" evidence="13">
    <location>
        <begin position="3"/>
        <end position="155"/>
    </location>
</feature>
<dbReference type="Gene3D" id="3.30.1330.90">
    <property type="entry name" value="D-3-phosphoglycerate dehydrogenase, domain 3"/>
    <property type="match status" value="1"/>
</dbReference>
<reference evidence="14 15" key="1">
    <citation type="submission" date="2021-08" db="EMBL/GenBank/DDBJ databases">
        <title>Comparative Genomics Analysis of the Genus Qipengyuania Reveals Extensive Genetic Diversity and Metabolic Versatility, Including the Description of Fifteen Novel Species.</title>
        <authorList>
            <person name="Liu Y."/>
        </authorList>
    </citation>
    <scope>NUCLEOTIDE SEQUENCE [LARGE SCALE GENOMIC DNA]</scope>
    <source>
        <strain evidence="14 15">6D47A</strain>
    </source>
</reference>
<keyword evidence="8 11" id="KW-0411">Iron-sulfur</keyword>
<dbReference type="PANTHER" id="PTHR30182:SF1">
    <property type="entry name" value="L-SERINE DEHYDRATASE 1"/>
    <property type="match status" value="1"/>
</dbReference>
<keyword evidence="4 11" id="KW-0312">Gluconeogenesis</keyword>
<protein>
    <recommendedName>
        <fullName evidence="11">L-serine dehydratase</fullName>
        <ecNumber evidence="11">4.3.1.17</ecNumber>
    </recommendedName>
</protein>
<dbReference type="InterPro" id="IPR051318">
    <property type="entry name" value="Fe-S_L-Ser"/>
</dbReference>
<keyword evidence="7 11" id="KW-0408">Iron</keyword>
<dbReference type="PANTHER" id="PTHR30182">
    <property type="entry name" value="L-SERINE DEHYDRATASE"/>
    <property type="match status" value="1"/>
</dbReference>
<comment type="caution">
    <text evidence="14">The sequence shown here is derived from an EMBL/GenBank/DDBJ whole genome shotgun (WGS) entry which is preliminary data.</text>
</comment>
<dbReference type="Proteomes" id="UP000755104">
    <property type="component" value="Unassembled WGS sequence"/>
</dbReference>
<evidence type="ECO:0000256" key="11">
    <source>
        <dbReference type="RuleBase" id="RU366059"/>
    </source>
</evidence>
<comment type="similarity">
    <text evidence="3 11">Belongs to the iron-sulfur dependent L-serine dehydratase family.</text>
</comment>
<dbReference type="RefSeq" id="WP_221556326.1">
    <property type="nucleotide sequence ID" value="NZ_JAIGNO010000002.1"/>
</dbReference>
<dbReference type="GO" id="GO:0003941">
    <property type="term" value="F:L-serine ammonia-lyase activity"/>
    <property type="evidence" value="ECO:0007669"/>
    <property type="project" value="UniProtKB-EC"/>
</dbReference>